<keyword evidence="5" id="KW-0597">Phosphoprotein</keyword>
<feature type="compositionally biased region" description="Low complexity" evidence="11">
    <location>
        <begin position="150"/>
        <end position="163"/>
    </location>
</feature>
<dbReference type="PANTHER" id="PTHR24058">
    <property type="entry name" value="DUAL SPECIFICITY PROTEIN KINASE"/>
    <property type="match status" value="1"/>
</dbReference>
<feature type="region of interest" description="Disordered" evidence="11">
    <location>
        <begin position="198"/>
        <end position="223"/>
    </location>
</feature>
<keyword evidence="3" id="KW-0963">Cytoplasm</keyword>
<dbReference type="CDD" id="cd14212">
    <property type="entry name" value="PKc_YAK1"/>
    <property type="match status" value="1"/>
</dbReference>
<feature type="compositionally biased region" description="Polar residues" evidence="11">
    <location>
        <begin position="1"/>
        <end position="18"/>
    </location>
</feature>
<feature type="compositionally biased region" description="Low complexity" evidence="11">
    <location>
        <begin position="771"/>
        <end position="791"/>
    </location>
</feature>
<dbReference type="Gene3D" id="3.30.200.20">
    <property type="entry name" value="Phosphorylase Kinase, domain 1"/>
    <property type="match status" value="1"/>
</dbReference>
<dbReference type="InterPro" id="IPR017441">
    <property type="entry name" value="Protein_kinase_ATP_BS"/>
</dbReference>
<dbReference type="GO" id="GO:0005634">
    <property type="term" value="C:nucleus"/>
    <property type="evidence" value="ECO:0007669"/>
    <property type="project" value="TreeGrafter"/>
</dbReference>
<feature type="region of interest" description="Disordered" evidence="11">
    <location>
        <begin position="1"/>
        <end position="163"/>
    </location>
</feature>
<dbReference type="Pfam" id="PF00069">
    <property type="entry name" value="Pkinase"/>
    <property type="match status" value="1"/>
</dbReference>
<dbReference type="FunFam" id="3.30.200.20:FF:000087">
    <property type="entry name" value="Dual specificity tyrosine-phosphorylation-regulated kinase 1A"/>
    <property type="match status" value="1"/>
</dbReference>
<evidence type="ECO:0000259" key="12">
    <source>
        <dbReference type="PROSITE" id="PS50011"/>
    </source>
</evidence>
<evidence type="ECO:0000256" key="8">
    <source>
        <dbReference type="ARBA" id="ARBA00022777"/>
    </source>
</evidence>
<evidence type="ECO:0000313" key="13">
    <source>
        <dbReference type="EMBL" id="PMD14800.1"/>
    </source>
</evidence>
<dbReference type="InterPro" id="IPR008271">
    <property type="entry name" value="Ser/Thr_kinase_AS"/>
</dbReference>
<feature type="binding site" evidence="10">
    <location>
        <position position="353"/>
    </location>
    <ligand>
        <name>ATP</name>
        <dbReference type="ChEBI" id="CHEBI:30616"/>
    </ligand>
</feature>
<evidence type="ECO:0000256" key="7">
    <source>
        <dbReference type="ARBA" id="ARBA00022741"/>
    </source>
</evidence>
<keyword evidence="9 10" id="KW-0067">ATP-binding</keyword>
<protein>
    <submittedName>
        <fullName evidence="13">Kinase-like protein</fullName>
    </submittedName>
</protein>
<dbReference type="STRING" id="1745343.A0A2J6PLA3"/>
<feature type="region of interest" description="Disordered" evidence="11">
    <location>
        <begin position="729"/>
        <end position="796"/>
    </location>
</feature>
<comment type="similarity">
    <text evidence="2">Belongs to the protein kinase superfamily. CMGC Ser/Thr protein kinase family. MNB/DYRK subfamily.</text>
</comment>
<evidence type="ECO:0000256" key="3">
    <source>
        <dbReference type="ARBA" id="ARBA00022490"/>
    </source>
</evidence>
<keyword evidence="14" id="KW-1185">Reference proteome</keyword>
<dbReference type="GO" id="GO:0005737">
    <property type="term" value="C:cytoplasm"/>
    <property type="evidence" value="ECO:0007669"/>
    <property type="project" value="UniProtKB-SubCell"/>
</dbReference>
<evidence type="ECO:0000256" key="1">
    <source>
        <dbReference type="ARBA" id="ARBA00004496"/>
    </source>
</evidence>
<name>A0A2J6PLA3_9HELO</name>
<dbReference type="PROSITE" id="PS00108">
    <property type="entry name" value="PROTEIN_KINASE_ST"/>
    <property type="match status" value="1"/>
</dbReference>
<evidence type="ECO:0000256" key="10">
    <source>
        <dbReference type="PROSITE-ProRule" id="PRU10141"/>
    </source>
</evidence>
<dbReference type="FunFam" id="1.10.510.10:FF:000380">
    <property type="entry name" value="Serine/threonine-protein kinase ppk15"/>
    <property type="match status" value="1"/>
</dbReference>
<keyword evidence="4" id="KW-0723">Serine/threonine-protein kinase</keyword>
<dbReference type="AlphaFoldDB" id="A0A2J6PLA3"/>
<evidence type="ECO:0000256" key="6">
    <source>
        <dbReference type="ARBA" id="ARBA00022679"/>
    </source>
</evidence>
<comment type="subcellular location">
    <subcellularLocation>
        <location evidence="1">Cytoplasm</location>
    </subcellularLocation>
</comment>
<accession>A0A2J6PLA3</accession>
<feature type="region of interest" description="Disordered" evidence="11">
    <location>
        <begin position="839"/>
        <end position="882"/>
    </location>
</feature>
<dbReference type="Proteomes" id="UP000235672">
    <property type="component" value="Unassembled WGS sequence"/>
</dbReference>
<evidence type="ECO:0000256" key="9">
    <source>
        <dbReference type="ARBA" id="ARBA00022840"/>
    </source>
</evidence>
<dbReference type="InterPro" id="IPR000719">
    <property type="entry name" value="Prot_kinase_dom"/>
</dbReference>
<feature type="domain" description="Protein kinase" evidence="12">
    <location>
        <begin position="324"/>
        <end position="657"/>
    </location>
</feature>
<dbReference type="InterPro" id="IPR011009">
    <property type="entry name" value="Kinase-like_dom_sf"/>
</dbReference>
<feature type="region of interest" description="Disordered" evidence="11">
    <location>
        <begin position="667"/>
        <end position="698"/>
    </location>
</feature>
<dbReference type="GO" id="GO:0004713">
    <property type="term" value="F:protein tyrosine kinase activity"/>
    <property type="evidence" value="ECO:0007669"/>
    <property type="project" value="TreeGrafter"/>
</dbReference>
<proteinExistence type="inferred from homology"/>
<evidence type="ECO:0000256" key="11">
    <source>
        <dbReference type="SAM" id="MobiDB-lite"/>
    </source>
</evidence>
<feature type="compositionally biased region" description="Low complexity" evidence="11">
    <location>
        <begin position="735"/>
        <end position="751"/>
    </location>
</feature>
<keyword evidence="7 10" id="KW-0547">Nucleotide-binding</keyword>
<evidence type="ECO:0000256" key="2">
    <source>
        <dbReference type="ARBA" id="ARBA00008867"/>
    </source>
</evidence>
<dbReference type="PANTHER" id="PTHR24058:SF17">
    <property type="entry name" value="HOMEODOMAIN INTERACTING PROTEIN KINASE, ISOFORM D"/>
    <property type="match status" value="1"/>
</dbReference>
<dbReference type="GO" id="GO:0004674">
    <property type="term" value="F:protein serine/threonine kinase activity"/>
    <property type="evidence" value="ECO:0007669"/>
    <property type="project" value="UniProtKB-KW"/>
</dbReference>
<feature type="compositionally biased region" description="Low complexity" evidence="11">
    <location>
        <begin position="868"/>
        <end position="878"/>
    </location>
</feature>
<dbReference type="GO" id="GO:0005524">
    <property type="term" value="F:ATP binding"/>
    <property type="evidence" value="ECO:0007669"/>
    <property type="project" value="UniProtKB-UniRule"/>
</dbReference>
<sequence>MDQWQQPYSDSAGSSRRYNGNPPPGQSHGARDYNGNTQTQPPAGFIYEQYQGGIGPHSHSLAASPTATPHARDGNGDVAMQDAGDPYSGMKYPMRPHHQQHLSGNRIPSHHSSQEPSAAAQRYSPMETLSPSSPYGASQPGQSQYGSRQSPTRPGSYSSPSSYYANRAQNQQLPPITPYASSIEGYPSSATAQLNAVFGTDPKSPRRPAPQTTGPAGRGPVPEFTKIRSMADLHPKVNAQPAFRRANPEGGFISPLQALTSHLPSTYRICNPSFKYESSRNPRRVLTKPSKGVKNDGFDNEDSDYILYVNDILGSEETGHKNRYLILDVLGQGTFGQVVKCQNLKTQEVVAVKVVKNRTAYFNQSMMEVSVLDLLNTKLDKNDDHHLLRLKDTFIHRQHLCLVFELLSVNLYELIKQNQFRGLSTTLVRVFAQQLLNGLSLLNKARLIHCDLKPENILLKNLESPIIKIIDFGSACDERQTVYTYIQSRFYRSPEVLLGLPYSSAIDMWSLGCIVVELFLGLPLFPGSSEYNQVSRIVEMLGNPPNWMLEMGKQAGEFFEKRHDVDDYGRRTYHLKSMEQYSREHGTKEQPSKKYFQPTTLPEIIRSYAMPRKNMKQSEIDREMNNRVAFIDFVRGLLNINPLERWSPQQAKLHPFITQQKFTGPFVPPMNLKSSAINRSPAPGTQQQQQAEALSKQRAQAAQAAQAQVAQAQAHTAAQVQAAQTPYSPGVPMSQYQPAQPQAPPLYNNNNMYAPTTNHQGAPPPYPSQQPGPYNQMGMMGQPPTQMPPAQYGAGAPQNQQSLYAQATMRSGRQRASTMEVQQGGIPVAIQRVASHLDPNQPIRLQPSPAYYPPPPDGVPDTRRRGSRAQQGGQTGQRSNRDFIRNLEDRTLEEGFMGQSQWH</sequence>
<evidence type="ECO:0000256" key="5">
    <source>
        <dbReference type="ARBA" id="ARBA00022553"/>
    </source>
</evidence>
<dbReference type="EMBL" id="KZ613518">
    <property type="protein sequence ID" value="PMD14800.1"/>
    <property type="molecule type" value="Genomic_DNA"/>
</dbReference>
<feature type="compositionally biased region" description="Polar residues" evidence="11">
    <location>
        <begin position="127"/>
        <end position="149"/>
    </location>
</feature>
<dbReference type="SMART" id="SM00220">
    <property type="entry name" value="S_TKc"/>
    <property type="match status" value="1"/>
</dbReference>
<organism evidence="13 14">
    <name type="scientific">Hyaloscypha hepaticicola</name>
    <dbReference type="NCBI Taxonomy" id="2082293"/>
    <lineage>
        <taxon>Eukaryota</taxon>
        <taxon>Fungi</taxon>
        <taxon>Dikarya</taxon>
        <taxon>Ascomycota</taxon>
        <taxon>Pezizomycotina</taxon>
        <taxon>Leotiomycetes</taxon>
        <taxon>Helotiales</taxon>
        <taxon>Hyaloscyphaceae</taxon>
        <taxon>Hyaloscypha</taxon>
    </lineage>
</organism>
<dbReference type="InterPro" id="IPR050494">
    <property type="entry name" value="Ser_Thr_dual-spec_kinase"/>
</dbReference>
<dbReference type="PROSITE" id="PS00107">
    <property type="entry name" value="PROTEIN_KINASE_ATP"/>
    <property type="match status" value="1"/>
</dbReference>
<gene>
    <name evidence="13" type="ORF">NA56DRAFT_362434</name>
</gene>
<dbReference type="OrthoDB" id="9332038at2759"/>
<evidence type="ECO:0000256" key="4">
    <source>
        <dbReference type="ARBA" id="ARBA00022527"/>
    </source>
</evidence>
<evidence type="ECO:0000313" key="14">
    <source>
        <dbReference type="Proteomes" id="UP000235672"/>
    </source>
</evidence>
<keyword evidence="6" id="KW-0808">Transferase</keyword>
<dbReference type="SUPFAM" id="SSF56112">
    <property type="entry name" value="Protein kinase-like (PK-like)"/>
    <property type="match status" value="1"/>
</dbReference>
<dbReference type="PROSITE" id="PS50011">
    <property type="entry name" value="PROTEIN_KINASE_DOM"/>
    <property type="match status" value="1"/>
</dbReference>
<reference evidence="13 14" key="1">
    <citation type="submission" date="2016-05" db="EMBL/GenBank/DDBJ databases">
        <title>A degradative enzymes factory behind the ericoid mycorrhizal symbiosis.</title>
        <authorList>
            <consortium name="DOE Joint Genome Institute"/>
            <person name="Martino E."/>
            <person name="Morin E."/>
            <person name="Grelet G."/>
            <person name="Kuo A."/>
            <person name="Kohler A."/>
            <person name="Daghino S."/>
            <person name="Barry K."/>
            <person name="Choi C."/>
            <person name="Cichocki N."/>
            <person name="Clum A."/>
            <person name="Copeland A."/>
            <person name="Hainaut M."/>
            <person name="Haridas S."/>
            <person name="Labutti K."/>
            <person name="Lindquist E."/>
            <person name="Lipzen A."/>
            <person name="Khouja H.-R."/>
            <person name="Murat C."/>
            <person name="Ohm R."/>
            <person name="Olson A."/>
            <person name="Spatafora J."/>
            <person name="Veneault-Fourrey C."/>
            <person name="Henrissat B."/>
            <person name="Grigoriev I."/>
            <person name="Martin F."/>
            <person name="Perotto S."/>
        </authorList>
    </citation>
    <scope>NUCLEOTIDE SEQUENCE [LARGE SCALE GENOMIC DNA]</scope>
    <source>
        <strain evidence="13 14">UAMH 7357</strain>
    </source>
</reference>
<dbReference type="Gene3D" id="1.10.510.10">
    <property type="entry name" value="Transferase(Phosphotransferase) domain 1"/>
    <property type="match status" value="1"/>
</dbReference>
<keyword evidence="8 13" id="KW-0418">Kinase</keyword>